<dbReference type="GO" id="GO:0006281">
    <property type="term" value="P:DNA repair"/>
    <property type="evidence" value="ECO:0007669"/>
    <property type="project" value="InterPro"/>
</dbReference>
<accession>X1EGX5</accession>
<evidence type="ECO:0008006" key="2">
    <source>
        <dbReference type="Google" id="ProtNLM"/>
    </source>
</evidence>
<protein>
    <recommendedName>
        <fullName evidence="2">DNA repair protein</fullName>
    </recommendedName>
</protein>
<dbReference type="SUPFAM" id="SSF48150">
    <property type="entry name" value="DNA-glycosylase"/>
    <property type="match status" value="1"/>
</dbReference>
<evidence type="ECO:0000313" key="1">
    <source>
        <dbReference type="EMBL" id="GAH19610.1"/>
    </source>
</evidence>
<sequence length="154" mass="17287">EREGIVTPEKIIESGWDKLVEVLDLGSYVRYDFSTASNLLEIAVSLKEKYGSLETLYTQARDSKDLENKLLEFKGVGSTAVSIFLRELKGIWERAKPRPSPLAKEVASKLGLGERELELPGIESSLVRINLEFCRRKRCSSCPAKEGCHELKIS</sequence>
<reference evidence="1" key="1">
    <citation type="journal article" date="2014" name="Front. Microbiol.">
        <title>High frequency of phylogenetically diverse reductive dehalogenase-homologous genes in deep subseafloor sedimentary metagenomes.</title>
        <authorList>
            <person name="Kawai M."/>
            <person name="Futagami T."/>
            <person name="Toyoda A."/>
            <person name="Takaki Y."/>
            <person name="Nishi S."/>
            <person name="Hori S."/>
            <person name="Arai W."/>
            <person name="Tsubouchi T."/>
            <person name="Morono Y."/>
            <person name="Uchiyama I."/>
            <person name="Ito T."/>
            <person name="Fujiyama A."/>
            <person name="Inagaki F."/>
            <person name="Takami H."/>
        </authorList>
    </citation>
    <scope>NUCLEOTIDE SEQUENCE</scope>
    <source>
        <strain evidence="1">Expedition CK06-06</strain>
    </source>
</reference>
<proteinExistence type="predicted"/>
<comment type="caution">
    <text evidence="1">The sequence shown here is derived from an EMBL/GenBank/DDBJ whole genome shotgun (WGS) entry which is preliminary data.</text>
</comment>
<dbReference type="AlphaFoldDB" id="X1EGX5"/>
<feature type="non-terminal residue" evidence="1">
    <location>
        <position position="1"/>
    </location>
</feature>
<name>X1EGX5_9ZZZZ</name>
<organism evidence="1">
    <name type="scientific">marine sediment metagenome</name>
    <dbReference type="NCBI Taxonomy" id="412755"/>
    <lineage>
        <taxon>unclassified sequences</taxon>
        <taxon>metagenomes</taxon>
        <taxon>ecological metagenomes</taxon>
    </lineage>
</organism>
<dbReference type="GO" id="GO:0003824">
    <property type="term" value="F:catalytic activity"/>
    <property type="evidence" value="ECO:0007669"/>
    <property type="project" value="InterPro"/>
</dbReference>
<dbReference type="EMBL" id="BARU01002982">
    <property type="protein sequence ID" value="GAH19610.1"/>
    <property type="molecule type" value="Genomic_DNA"/>
</dbReference>
<dbReference type="InterPro" id="IPR011257">
    <property type="entry name" value="DNA_glycosylase"/>
</dbReference>
<gene>
    <name evidence="1" type="ORF">S03H2_06708</name>
</gene>